<dbReference type="GO" id="GO:0003688">
    <property type="term" value="F:DNA replication origin binding"/>
    <property type="evidence" value="ECO:0007669"/>
    <property type="project" value="TreeGrafter"/>
</dbReference>
<protein>
    <recommendedName>
        <fullName evidence="11">Origin of replication complex subunit 3</fullName>
    </recommendedName>
</protein>
<evidence type="ECO:0008006" key="11">
    <source>
        <dbReference type="Google" id="ProtNLM"/>
    </source>
</evidence>
<keyword evidence="10" id="KW-1185">Reference proteome</keyword>
<name>A0A835LSJ4_9MAGN</name>
<dbReference type="CDD" id="cd20704">
    <property type="entry name" value="Orc3"/>
    <property type="match status" value="2"/>
</dbReference>
<evidence type="ECO:0000313" key="9">
    <source>
        <dbReference type="EMBL" id="KAF9601839.1"/>
    </source>
</evidence>
<evidence type="ECO:0000256" key="5">
    <source>
        <dbReference type="ARBA" id="ARBA00023242"/>
    </source>
</evidence>
<dbReference type="EMBL" id="JADFTS010000006">
    <property type="protein sequence ID" value="KAF9601839.1"/>
    <property type="molecule type" value="Genomic_DNA"/>
</dbReference>
<evidence type="ECO:0000256" key="6">
    <source>
        <dbReference type="SAM" id="MobiDB-lite"/>
    </source>
</evidence>
<evidence type="ECO:0000259" key="8">
    <source>
        <dbReference type="Pfam" id="PF18137"/>
    </source>
</evidence>
<keyword evidence="4" id="KW-0238">DNA-binding</keyword>
<gene>
    <name evidence="9" type="ORF">IFM89_023526</name>
</gene>
<evidence type="ECO:0000256" key="2">
    <source>
        <dbReference type="ARBA" id="ARBA00010977"/>
    </source>
</evidence>
<dbReference type="OrthoDB" id="10265211at2759"/>
<feature type="compositionally biased region" description="Polar residues" evidence="6">
    <location>
        <begin position="329"/>
        <end position="338"/>
    </location>
</feature>
<evidence type="ECO:0000313" key="10">
    <source>
        <dbReference type="Proteomes" id="UP000631114"/>
    </source>
</evidence>
<dbReference type="PANTHER" id="PTHR12748">
    <property type="entry name" value="ORIGIN RECOGNITION COMPLEX SUBUNIT 3"/>
    <property type="match status" value="1"/>
</dbReference>
<comment type="subcellular location">
    <subcellularLocation>
        <location evidence="1">Nucleus</location>
    </subcellularLocation>
</comment>
<dbReference type="InterPro" id="IPR045667">
    <property type="entry name" value="ORC3_N"/>
</dbReference>
<dbReference type="GO" id="GO:0006270">
    <property type="term" value="P:DNA replication initiation"/>
    <property type="evidence" value="ECO:0007669"/>
    <property type="project" value="TreeGrafter"/>
</dbReference>
<evidence type="ECO:0000256" key="3">
    <source>
        <dbReference type="ARBA" id="ARBA00022705"/>
    </source>
</evidence>
<evidence type="ECO:0000256" key="1">
    <source>
        <dbReference type="ARBA" id="ARBA00004123"/>
    </source>
</evidence>
<keyword evidence="3" id="KW-0235">DNA replication</keyword>
<dbReference type="GO" id="GO:0031261">
    <property type="term" value="C:DNA replication preinitiation complex"/>
    <property type="evidence" value="ECO:0007669"/>
    <property type="project" value="TreeGrafter"/>
</dbReference>
<dbReference type="AlphaFoldDB" id="A0A835LSJ4"/>
<reference evidence="9 10" key="1">
    <citation type="submission" date="2020-10" db="EMBL/GenBank/DDBJ databases">
        <title>The Coptis chinensis genome and diversification of protoberbering-type alkaloids.</title>
        <authorList>
            <person name="Wang B."/>
            <person name="Shu S."/>
            <person name="Song C."/>
            <person name="Liu Y."/>
        </authorList>
    </citation>
    <scope>NUCLEOTIDE SEQUENCE [LARGE SCALE GENOMIC DNA]</scope>
    <source>
        <strain evidence="9">HL-2020</strain>
        <tissue evidence="9">Leaf</tissue>
    </source>
</reference>
<accession>A0A835LSJ4</accession>
<proteinExistence type="inferred from homology"/>
<dbReference type="InterPro" id="IPR020795">
    <property type="entry name" value="ORC3"/>
</dbReference>
<feature type="domain" description="Origin recognition complex subunit 3 winged helix C-terminal" evidence="8">
    <location>
        <begin position="398"/>
        <end position="524"/>
    </location>
</feature>
<organism evidence="9 10">
    <name type="scientific">Coptis chinensis</name>
    <dbReference type="NCBI Taxonomy" id="261450"/>
    <lineage>
        <taxon>Eukaryota</taxon>
        <taxon>Viridiplantae</taxon>
        <taxon>Streptophyta</taxon>
        <taxon>Embryophyta</taxon>
        <taxon>Tracheophyta</taxon>
        <taxon>Spermatophyta</taxon>
        <taxon>Magnoliopsida</taxon>
        <taxon>Ranunculales</taxon>
        <taxon>Ranunculaceae</taxon>
        <taxon>Coptidoideae</taxon>
        <taxon>Coptis</taxon>
    </lineage>
</organism>
<dbReference type="GO" id="GO:0005664">
    <property type="term" value="C:nuclear origin of replication recognition complex"/>
    <property type="evidence" value="ECO:0007669"/>
    <property type="project" value="InterPro"/>
</dbReference>
<dbReference type="PANTHER" id="PTHR12748:SF0">
    <property type="entry name" value="ORIGIN RECOGNITION COMPLEX SUBUNIT 3"/>
    <property type="match status" value="1"/>
</dbReference>
<dbReference type="Proteomes" id="UP000631114">
    <property type="component" value="Unassembled WGS sequence"/>
</dbReference>
<dbReference type="Pfam" id="PF18137">
    <property type="entry name" value="WHD_ORC"/>
    <property type="match status" value="1"/>
</dbReference>
<dbReference type="Pfam" id="PF07034">
    <property type="entry name" value="ORC3_N"/>
    <property type="match status" value="1"/>
</dbReference>
<comment type="similarity">
    <text evidence="2">Belongs to the ORC3 family.</text>
</comment>
<comment type="caution">
    <text evidence="9">The sequence shown here is derived from an EMBL/GenBank/DDBJ whole genome shotgun (WGS) entry which is preliminary data.</text>
</comment>
<feature type="region of interest" description="Disordered" evidence="6">
    <location>
        <begin position="329"/>
        <end position="348"/>
    </location>
</feature>
<keyword evidence="5" id="KW-0539">Nucleus</keyword>
<feature type="domain" description="Origin recognition complex subunit 3 N-terminal" evidence="7">
    <location>
        <begin position="1"/>
        <end position="147"/>
    </location>
</feature>
<evidence type="ECO:0000256" key="4">
    <source>
        <dbReference type="ARBA" id="ARBA00023125"/>
    </source>
</evidence>
<dbReference type="InterPro" id="IPR040855">
    <property type="entry name" value="ORC_WH_C"/>
</dbReference>
<evidence type="ECO:0000259" key="7">
    <source>
        <dbReference type="Pfam" id="PF07034"/>
    </source>
</evidence>
<sequence>MTVLGSWYSEAENYDKPLVVIVDDMERCNGNVLSDFVLLLSEWVIKVPIVLVMGVATTVDAPRSLLRANALCRLQPCKFALGSPADKLYAVAEAVVLRSHCGFDIGYKVAVFLRNYFLRQDGTVTSFIRALKIACAKHFVMEPLSFLCKVLVDEDSQGLGIEKLPASMLDYAFGLPSCQTSKKATPVTAESLASGLIEMKKLRKNWCSVLVCLYEAAKFQNIQFLDILCEALDPSLYSSRASPNHKLGKAPIKPSSINHCLPDGEYSARGKGGLIFQVIRKVKDLPVTSLFQLLQVWGKHSEEIADIHGKVKELQSMLKIEDDSNNLQCDETGTSKSPASRCHMNKERDRSKVNEKAAVLLECMIRGYLTPIESAPFHEIVCFKHVDVLQSALIGDPRKMIQVDLLKSHNYLHCSCCTKNGSVLLPSMHDTSIMYTLAQEHGDLINLHDWFQSFKSTIFRSSTSVKRKLHSPSPKKRKLANEPEEVNNALVQARFCRAVMELQITGLLRMPSKRRPDYVQRVAFGL</sequence>
<dbReference type="GO" id="GO:0005656">
    <property type="term" value="C:nuclear pre-replicative complex"/>
    <property type="evidence" value="ECO:0007669"/>
    <property type="project" value="TreeGrafter"/>
</dbReference>